<dbReference type="GO" id="GO:0006952">
    <property type="term" value="P:defense response"/>
    <property type="evidence" value="ECO:0007669"/>
    <property type="project" value="InterPro"/>
</dbReference>
<dbReference type="InterPro" id="IPR023393">
    <property type="entry name" value="START-like_dom_sf"/>
</dbReference>
<dbReference type="Gene3D" id="3.30.530.20">
    <property type="match status" value="1"/>
</dbReference>
<evidence type="ECO:0000259" key="2">
    <source>
        <dbReference type="SMART" id="SM01037"/>
    </source>
</evidence>
<dbReference type="EMBL" id="BAABME010035137">
    <property type="protein sequence ID" value="GAA0158110.1"/>
    <property type="molecule type" value="Genomic_DNA"/>
</dbReference>
<comment type="caution">
    <text evidence="3">The sequence shown here is derived from an EMBL/GenBank/DDBJ whole genome shotgun (WGS) entry which is preliminary data.</text>
</comment>
<dbReference type="Pfam" id="PF00407">
    <property type="entry name" value="Bet_v_1"/>
    <property type="match status" value="1"/>
</dbReference>
<feature type="domain" description="Bet v I/Major latex protein" evidence="2">
    <location>
        <begin position="1"/>
        <end position="112"/>
    </location>
</feature>
<dbReference type="InterPro" id="IPR051761">
    <property type="entry name" value="MLP-like_ligand-binding"/>
</dbReference>
<dbReference type="SUPFAM" id="SSF55961">
    <property type="entry name" value="Bet v1-like"/>
    <property type="match status" value="1"/>
</dbReference>
<evidence type="ECO:0000313" key="3">
    <source>
        <dbReference type="EMBL" id="GAA0158110.1"/>
    </source>
</evidence>
<name>A0AAV3Q2F6_LITER</name>
<gene>
    <name evidence="3" type="ORF">LIER_43427</name>
</gene>
<keyword evidence="1" id="KW-0812">Transmembrane</keyword>
<protein>
    <recommendedName>
        <fullName evidence="2">Bet v I/Major latex protein domain-containing protein</fullName>
    </recommendedName>
</protein>
<organism evidence="3 4">
    <name type="scientific">Lithospermum erythrorhizon</name>
    <name type="common">Purple gromwell</name>
    <name type="synonym">Lithospermum officinale var. erythrorhizon</name>
    <dbReference type="NCBI Taxonomy" id="34254"/>
    <lineage>
        <taxon>Eukaryota</taxon>
        <taxon>Viridiplantae</taxon>
        <taxon>Streptophyta</taxon>
        <taxon>Embryophyta</taxon>
        <taxon>Tracheophyta</taxon>
        <taxon>Spermatophyta</taxon>
        <taxon>Magnoliopsida</taxon>
        <taxon>eudicotyledons</taxon>
        <taxon>Gunneridae</taxon>
        <taxon>Pentapetalae</taxon>
        <taxon>asterids</taxon>
        <taxon>lamiids</taxon>
        <taxon>Boraginales</taxon>
        <taxon>Boraginaceae</taxon>
        <taxon>Boraginoideae</taxon>
        <taxon>Lithospermeae</taxon>
        <taxon>Lithospermum</taxon>
    </lineage>
</organism>
<dbReference type="Proteomes" id="UP001454036">
    <property type="component" value="Unassembled WGS sequence"/>
</dbReference>
<keyword evidence="1" id="KW-0472">Membrane</keyword>
<dbReference type="SMART" id="SM01037">
    <property type="entry name" value="Bet_v_1"/>
    <property type="match status" value="1"/>
</dbReference>
<proteinExistence type="predicted"/>
<keyword evidence="1" id="KW-1133">Transmembrane helix</keyword>
<feature type="transmembrane region" description="Helical" evidence="1">
    <location>
        <begin position="6"/>
        <end position="23"/>
    </location>
</feature>
<reference evidence="3 4" key="1">
    <citation type="submission" date="2024-01" db="EMBL/GenBank/DDBJ databases">
        <title>The complete chloroplast genome sequence of Lithospermum erythrorhizon: insights into the phylogenetic relationship among Boraginaceae species and the maternal lineages of purple gromwells.</title>
        <authorList>
            <person name="Okada T."/>
            <person name="Watanabe K."/>
        </authorList>
    </citation>
    <scope>NUCLEOTIDE SEQUENCE [LARGE SCALE GENOMIC DNA]</scope>
</reference>
<sequence length="113" mass="13365">MLSIYIYLFIYTKAFVLFIVQIIDGKKNTARELIEAIDEENQIVKLRVIDGELKQQYKDMLVTIQVEDHGDKHLVTWIMEYEKLNENIPDPVTLVELAIRITKDIESHHHEKK</sequence>
<dbReference type="InterPro" id="IPR000916">
    <property type="entry name" value="Bet_v_I/MLP"/>
</dbReference>
<evidence type="ECO:0000313" key="4">
    <source>
        <dbReference type="Proteomes" id="UP001454036"/>
    </source>
</evidence>
<evidence type="ECO:0000256" key="1">
    <source>
        <dbReference type="SAM" id="Phobius"/>
    </source>
</evidence>
<accession>A0AAV3Q2F6</accession>
<dbReference type="AlphaFoldDB" id="A0AAV3Q2F6"/>
<dbReference type="PANTHER" id="PTHR31907">
    <property type="entry name" value="MLP-LIKE PROTEIN 423"/>
    <property type="match status" value="1"/>
</dbReference>
<keyword evidence="4" id="KW-1185">Reference proteome</keyword>